<keyword evidence="2" id="KW-0732">Signal</keyword>
<evidence type="ECO:0008006" key="5">
    <source>
        <dbReference type="Google" id="ProtNLM"/>
    </source>
</evidence>
<dbReference type="RefSeq" id="WP_344312237.1">
    <property type="nucleotide sequence ID" value="NZ_BAAANY010000017.1"/>
</dbReference>
<comment type="caution">
    <text evidence="3">The sequence shown here is derived from an EMBL/GenBank/DDBJ whole genome shotgun (WGS) entry which is preliminary data.</text>
</comment>
<sequence length="151" mass="16333">MHQLNRTTTKIGLAVAVTLALLAVAAPSSAAPAARTEKVSNPPLSISPQSASGCHDGNVTQTCIDIEGKGLYTRSIEGYVASLNGSKYDFYLSVYGPWGHWFNSAAARGTYLDHHWTIDKNLPAGNYCVFGYVYYGDAWHHDATACKNVHK</sequence>
<keyword evidence="4" id="KW-1185">Reference proteome</keyword>
<dbReference type="Proteomes" id="UP001500618">
    <property type="component" value="Unassembled WGS sequence"/>
</dbReference>
<evidence type="ECO:0000313" key="4">
    <source>
        <dbReference type="Proteomes" id="UP001500618"/>
    </source>
</evidence>
<feature type="region of interest" description="Disordered" evidence="1">
    <location>
        <begin position="34"/>
        <end position="53"/>
    </location>
</feature>
<dbReference type="EMBL" id="BAAANY010000017">
    <property type="protein sequence ID" value="GAA1689905.1"/>
    <property type="molecule type" value="Genomic_DNA"/>
</dbReference>
<reference evidence="3 4" key="1">
    <citation type="journal article" date="2019" name="Int. J. Syst. Evol. Microbiol.">
        <title>The Global Catalogue of Microorganisms (GCM) 10K type strain sequencing project: providing services to taxonomists for standard genome sequencing and annotation.</title>
        <authorList>
            <consortium name="The Broad Institute Genomics Platform"/>
            <consortium name="The Broad Institute Genome Sequencing Center for Infectious Disease"/>
            <person name="Wu L."/>
            <person name="Ma J."/>
        </authorList>
    </citation>
    <scope>NUCLEOTIDE SEQUENCE [LARGE SCALE GENOMIC DNA]</scope>
    <source>
        <strain evidence="3 4">JCM 14718</strain>
    </source>
</reference>
<evidence type="ECO:0000256" key="2">
    <source>
        <dbReference type="SAM" id="SignalP"/>
    </source>
</evidence>
<evidence type="ECO:0000313" key="3">
    <source>
        <dbReference type="EMBL" id="GAA1689905.1"/>
    </source>
</evidence>
<organism evidence="3 4">
    <name type="scientific">Fodinicola feengrottensis</name>
    <dbReference type="NCBI Taxonomy" id="435914"/>
    <lineage>
        <taxon>Bacteria</taxon>
        <taxon>Bacillati</taxon>
        <taxon>Actinomycetota</taxon>
        <taxon>Actinomycetes</taxon>
        <taxon>Mycobacteriales</taxon>
        <taxon>Fodinicola</taxon>
    </lineage>
</organism>
<proteinExistence type="predicted"/>
<feature type="chain" id="PRO_5046059468" description="Secreted protein" evidence="2">
    <location>
        <begin position="31"/>
        <end position="151"/>
    </location>
</feature>
<feature type="signal peptide" evidence="2">
    <location>
        <begin position="1"/>
        <end position="30"/>
    </location>
</feature>
<evidence type="ECO:0000256" key="1">
    <source>
        <dbReference type="SAM" id="MobiDB-lite"/>
    </source>
</evidence>
<feature type="compositionally biased region" description="Polar residues" evidence="1">
    <location>
        <begin position="42"/>
        <end position="53"/>
    </location>
</feature>
<gene>
    <name evidence="3" type="ORF">GCM10009765_44050</name>
</gene>
<name>A0ABN2HLZ1_9ACTN</name>
<accession>A0ABN2HLZ1</accession>
<protein>
    <recommendedName>
        <fullName evidence="5">Secreted protein</fullName>
    </recommendedName>
</protein>